<feature type="compositionally biased region" description="Basic and acidic residues" evidence="1">
    <location>
        <begin position="93"/>
        <end position="104"/>
    </location>
</feature>
<evidence type="ECO:0000256" key="1">
    <source>
        <dbReference type="SAM" id="MobiDB-lite"/>
    </source>
</evidence>
<dbReference type="EMBL" id="MLJW01005528">
    <property type="protein sequence ID" value="OIQ68062.1"/>
    <property type="molecule type" value="Genomic_DNA"/>
</dbReference>
<feature type="compositionally biased region" description="Basic and acidic residues" evidence="1">
    <location>
        <begin position="137"/>
        <end position="153"/>
    </location>
</feature>
<feature type="compositionally biased region" description="Polar residues" evidence="1">
    <location>
        <begin position="64"/>
        <end position="74"/>
    </location>
</feature>
<feature type="region of interest" description="Disordered" evidence="1">
    <location>
        <begin position="1"/>
        <end position="180"/>
    </location>
</feature>
<organism evidence="2">
    <name type="scientific">mine drainage metagenome</name>
    <dbReference type="NCBI Taxonomy" id="410659"/>
    <lineage>
        <taxon>unclassified sequences</taxon>
        <taxon>metagenomes</taxon>
        <taxon>ecological metagenomes</taxon>
    </lineage>
</organism>
<proteinExistence type="predicted"/>
<accession>A0A1J5P9U7</accession>
<comment type="caution">
    <text evidence="2">The sequence shown here is derived from an EMBL/GenBank/DDBJ whole genome shotgun (WGS) entry which is preliminary data.</text>
</comment>
<feature type="compositionally biased region" description="Basic and acidic residues" evidence="1">
    <location>
        <begin position="25"/>
        <end position="45"/>
    </location>
</feature>
<dbReference type="AlphaFoldDB" id="A0A1J5P9U7"/>
<gene>
    <name evidence="2" type="ORF">GALL_503500</name>
</gene>
<evidence type="ECO:0000313" key="2">
    <source>
        <dbReference type="EMBL" id="OIQ68062.1"/>
    </source>
</evidence>
<sequence>MGKKRHEGRIVAECRRRGGRPSAVHQEHDLLKGEETDAQRQRDSHGAGIGQDDMQEEIGIFEPAQQQQIGQHPSRQPRARGTAAPQSAPDRVIAGDRGDQDRGLRRIPPGVEHQIGRDQPPQRPSAPRQPSGGEEAADTHRHEAENERDAVEHHVRRPRRFGWWGNRHLDGNATTVVRKS</sequence>
<reference evidence="2" key="1">
    <citation type="submission" date="2016-10" db="EMBL/GenBank/DDBJ databases">
        <title>Sequence of Gallionella enrichment culture.</title>
        <authorList>
            <person name="Poehlein A."/>
            <person name="Muehling M."/>
            <person name="Daniel R."/>
        </authorList>
    </citation>
    <scope>NUCLEOTIDE SEQUENCE</scope>
</reference>
<protein>
    <submittedName>
        <fullName evidence="2">Uncharacterized protein</fullName>
    </submittedName>
</protein>
<name>A0A1J5P9U7_9ZZZZ</name>